<feature type="domain" description="SnoaL-like" evidence="1">
    <location>
        <begin position="9"/>
        <end position="121"/>
    </location>
</feature>
<proteinExistence type="predicted"/>
<sequence length="140" mass="15530">MTAQTRETVQRLLHALATGEDAAALFAEKVDWRLDWPEEGHPAVPWIRPRGTREEAAAHFRELRAHHVPEKDASQVHRVLVDGQDAVVLATIAQTVRATGREYTAHCALHLTVENGVITRYHVYEDSLSVATALTASPSH</sequence>
<dbReference type="Pfam" id="PF12680">
    <property type="entry name" value="SnoaL_2"/>
    <property type="match status" value="1"/>
</dbReference>
<dbReference type="Gene3D" id="3.10.450.50">
    <property type="match status" value="1"/>
</dbReference>
<name>A0A931DNZ9_9ACTN</name>
<evidence type="ECO:0000259" key="1">
    <source>
        <dbReference type="Pfam" id="PF12680"/>
    </source>
</evidence>
<keyword evidence="2" id="KW-0413">Isomerase</keyword>
<keyword evidence="3" id="KW-1185">Reference proteome</keyword>
<reference evidence="2" key="1">
    <citation type="submission" date="2020-11" db="EMBL/GenBank/DDBJ databases">
        <title>Sequencing the genomes of 1000 actinobacteria strains.</title>
        <authorList>
            <person name="Klenk H.-P."/>
        </authorList>
    </citation>
    <scope>NUCLEOTIDE SEQUENCE</scope>
    <source>
        <strain evidence="2">DSM 43175</strain>
    </source>
</reference>
<dbReference type="Proteomes" id="UP000614047">
    <property type="component" value="Unassembled WGS sequence"/>
</dbReference>
<evidence type="ECO:0000313" key="2">
    <source>
        <dbReference type="EMBL" id="MBG6091106.1"/>
    </source>
</evidence>
<dbReference type="GO" id="GO:0016853">
    <property type="term" value="F:isomerase activity"/>
    <property type="evidence" value="ECO:0007669"/>
    <property type="project" value="UniProtKB-KW"/>
</dbReference>
<dbReference type="SUPFAM" id="SSF54427">
    <property type="entry name" value="NTF2-like"/>
    <property type="match status" value="1"/>
</dbReference>
<dbReference type="InterPro" id="IPR032710">
    <property type="entry name" value="NTF2-like_dom_sf"/>
</dbReference>
<evidence type="ECO:0000313" key="3">
    <source>
        <dbReference type="Proteomes" id="UP000614047"/>
    </source>
</evidence>
<comment type="caution">
    <text evidence="2">The sequence shown here is derived from an EMBL/GenBank/DDBJ whole genome shotgun (WGS) entry which is preliminary data.</text>
</comment>
<dbReference type="InterPro" id="IPR037401">
    <property type="entry name" value="SnoaL-like"/>
</dbReference>
<dbReference type="EMBL" id="JADOUA010000001">
    <property type="protein sequence ID" value="MBG6091106.1"/>
    <property type="molecule type" value="Genomic_DNA"/>
</dbReference>
<protein>
    <submittedName>
        <fullName evidence="2">Ketosteroid isomerase-like protein</fullName>
    </submittedName>
</protein>
<dbReference type="RefSeq" id="WP_197013469.1">
    <property type="nucleotide sequence ID" value="NZ_BAABES010000001.1"/>
</dbReference>
<accession>A0A931DNZ9</accession>
<gene>
    <name evidence="2" type="ORF">IW256_005219</name>
</gene>
<dbReference type="AlphaFoldDB" id="A0A931DNZ9"/>
<organism evidence="2 3">
    <name type="scientific">Actinomadura viridis</name>
    <dbReference type="NCBI Taxonomy" id="58110"/>
    <lineage>
        <taxon>Bacteria</taxon>
        <taxon>Bacillati</taxon>
        <taxon>Actinomycetota</taxon>
        <taxon>Actinomycetes</taxon>
        <taxon>Streptosporangiales</taxon>
        <taxon>Thermomonosporaceae</taxon>
        <taxon>Actinomadura</taxon>
    </lineage>
</organism>